<proteinExistence type="predicted"/>
<sequence length="204" mass="21605">MFTSVFPRVAKPSLIKHSTTLPLIKQSTTLLSTPQPPRTPPPPKPWPFHLPQALQPTRGTTYLAKHIPTSSQDLYTPSLLQRVLYGAAHPSQTSVTAFLKTQPGTTRYAMLHGQADGRDAERKPRSVLQALLFGIPEPDGYSFLREVLGAVGGGLAVRGKGKGSVVTGGDVRGVVKGVGKKDDGEVRGGGDGKGDGGLVMFLGM</sequence>
<accession>A0A6A5WPL1</accession>
<evidence type="ECO:0000313" key="1">
    <source>
        <dbReference type="EMBL" id="KAF2003813.1"/>
    </source>
</evidence>
<reference evidence="1" key="1">
    <citation type="journal article" date="2020" name="Stud. Mycol.">
        <title>101 Dothideomycetes genomes: a test case for predicting lifestyles and emergence of pathogens.</title>
        <authorList>
            <person name="Haridas S."/>
            <person name="Albert R."/>
            <person name="Binder M."/>
            <person name="Bloem J."/>
            <person name="Labutti K."/>
            <person name="Salamov A."/>
            <person name="Andreopoulos B."/>
            <person name="Baker S."/>
            <person name="Barry K."/>
            <person name="Bills G."/>
            <person name="Bluhm B."/>
            <person name="Cannon C."/>
            <person name="Castanera R."/>
            <person name="Culley D."/>
            <person name="Daum C."/>
            <person name="Ezra D."/>
            <person name="Gonzalez J."/>
            <person name="Henrissat B."/>
            <person name="Kuo A."/>
            <person name="Liang C."/>
            <person name="Lipzen A."/>
            <person name="Lutzoni F."/>
            <person name="Magnuson J."/>
            <person name="Mondo S."/>
            <person name="Nolan M."/>
            <person name="Ohm R."/>
            <person name="Pangilinan J."/>
            <person name="Park H.-J."/>
            <person name="Ramirez L."/>
            <person name="Alfaro M."/>
            <person name="Sun H."/>
            <person name="Tritt A."/>
            <person name="Yoshinaga Y."/>
            <person name="Zwiers L.-H."/>
            <person name="Turgeon B."/>
            <person name="Goodwin S."/>
            <person name="Spatafora J."/>
            <person name="Crous P."/>
            <person name="Grigoriev I."/>
        </authorList>
    </citation>
    <scope>NUCLEOTIDE SEQUENCE</scope>
    <source>
        <strain evidence="1">CBS 123094</strain>
    </source>
</reference>
<organism evidence="1 2">
    <name type="scientific">Amniculicola lignicola CBS 123094</name>
    <dbReference type="NCBI Taxonomy" id="1392246"/>
    <lineage>
        <taxon>Eukaryota</taxon>
        <taxon>Fungi</taxon>
        <taxon>Dikarya</taxon>
        <taxon>Ascomycota</taxon>
        <taxon>Pezizomycotina</taxon>
        <taxon>Dothideomycetes</taxon>
        <taxon>Pleosporomycetidae</taxon>
        <taxon>Pleosporales</taxon>
        <taxon>Amniculicolaceae</taxon>
        <taxon>Amniculicola</taxon>
    </lineage>
</organism>
<name>A0A6A5WPL1_9PLEO</name>
<gene>
    <name evidence="1" type="ORF">P154DRAFT_572644</name>
</gene>
<protein>
    <submittedName>
        <fullName evidence="1">Uncharacterized protein</fullName>
    </submittedName>
</protein>
<dbReference type="AlphaFoldDB" id="A0A6A5WPL1"/>
<keyword evidence="2" id="KW-1185">Reference proteome</keyword>
<dbReference type="Proteomes" id="UP000799779">
    <property type="component" value="Unassembled WGS sequence"/>
</dbReference>
<dbReference type="OrthoDB" id="3801155at2759"/>
<dbReference type="EMBL" id="ML977570">
    <property type="protein sequence ID" value="KAF2003813.1"/>
    <property type="molecule type" value="Genomic_DNA"/>
</dbReference>
<evidence type="ECO:0000313" key="2">
    <source>
        <dbReference type="Proteomes" id="UP000799779"/>
    </source>
</evidence>